<dbReference type="STRING" id="100787.A0A0G4MLG4"/>
<feature type="domain" description="Zn(2)-C6 fungal-type" evidence="5">
    <location>
        <begin position="57"/>
        <end position="88"/>
    </location>
</feature>
<dbReference type="SMART" id="SM00906">
    <property type="entry name" value="Fungal_trans"/>
    <property type="match status" value="1"/>
</dbReference>
<dbReference type="SMART" id="SM00066">
    <property type="entry name" value="GAL4"/>
    <property type="match status" value="1"/>
</dbReference>
<dbReference type="SUPFAM" id="SSF51735">
    <property type="entry name" value="NAD(P)-binding Rossmann-fold domains"/>
    <property type="match status" value="1"/>
</dbReference>
<evidence type="ECO:0000256" key="3">
    <source>
        <dbReference type="ARBA" id="ARBA00023242"/>
    </source>
</evidence>
<accession>A0A0G4MLG4</accession>
<keyword evidence="2" id="KW-0479">Metal-binding</keyword>
<dbReference type="GO" id="GO:0005634">
    <property type="term" value="C:nucleus"/>
    <property type="evidence" value="ECO:0007669"/>
    <property type="project" value="UniProtKB-SubCell"/>
</dbReference>
<dbReference type="PANTHER" id="PTHR31001:SF49">
    <property type="entry name" value="ZN(II)2CYS6 TRANSCRIPTION FACTOR (EUROFUNG)"/>
    <property type="match status" value="1"/>
</dbReference>
<name>A0A0G4MLG4_VERLO</name>
<dbReference type="GO" id="GO:0000981">
    <property type="term" value="F:DNA-binding transcription factor activity, RNA polymerase II-specific"/>
    <property type="evidence" value="ECO:0007669"/>
    <property type="project" value="InterPro"/>
</dbReference>
<dbReference type="InterPro" id="IPR001138">
    <property type="entry name" value="Zn2Cys6_DnaBD"/>
</dbReference>
<proteinExistence type="predicted"/>
<feature type="region of interest" description="Disordered" evidence="4">
    <location>
        <begin position="1"/>
        <end position="44"/>
    </location>
</feature>
<sequence>MDGSTSRSSDDMDTDISGAPEDRSGTGPDTLGEVHLSSGSATGVAATATKRSRVLLSCAACRVSKLKCDRSSPCGQCIRKGRPEACQYAPKPQRRKPNQSMASRLKRLEGMVRSMLEDGDVVVDPSRGPAEAAPPLPPSVRVAEGLRASGQVVHGERGSTYIGATHFMAMLEDIEDLKSFFDEEQDTFKDRLPQQKSHVWDEYEVPGVLLFSNNLIHRPTFLKQYREFWVEPSGIDYHWLSQLFMVICLATHFSTYTAPHELAQDSPEPPFERMKRFRSTAAWCLVKGKYHQPTEQTIASFLMYAETEFLLNRNSQMNCYLLASTVMRLMLKLGFHRDPSKLSHISAFQGEMRRRMWHMGMTLDLLVSFHMGLPPMIHGIDSDVALPRNVLDRDFGPESTELPPPQPMTDYTDLTYPLCKNKLMICFGHVARLAHLLTPPPYSEPATEFNKTHKHSRSSYSESSPLVSRNNSLTFRPPKRFMSSPDKTIAVINASGRQAASFIRVATAVGYHVRAQLRNLEGVVATEVNSNPNVTVLVGELYTRHKPTPDNRDVTKNGPISGVGVNHELISDLFRGTQLAFINTTFYGDEFQIGKALADAAKKANIQHYIYSSMPDHSAYNSEWPSLPLWASKHQVEEYIRKIELPATFVYTGIYNNNFTSLQYPLFCMELQADGSFRWEAPFHEDVKLPWIDAEHDVGPAIIQIFKDGASKWRGRRVALAWEMLTPREACKVFAKGVGRPVKYVRAPIHLKEQANGLTWMLEEEDLHEEVAQGHTISQERVDEEHGEEEEEEDDEDEGLVMRGLKRDEEQWLA</sequence>
<dbReference type="InterPro" id="IPR007219">
    <property type="entry name" value="XnlR_reg_dom"/>
</dbReference>
<comment type="subcellular location">
    <subcellularLocation>
        <location evidence="1">Nucleus</location>
    </subcellularLocation>
</comment>
<dbReference type="CDD" id="cd12148">
    <property type="entry name" value="fungal_TF_MHR"/>
    <property type="match status" value="1"/>
</dbReference>
<dbReference type="InterPro" id="IPR036864">
    <property type="entry name" value="Zn2-C6_fun-type_DNA-bd_sf"/>
</dbReference>
<evidence type="ECO:0000259" key="5">
    <source>
        <dbReference type="PROSITE" id="PS50048"/>
    </source>
</evidence>
<dbReference type="AlphaFoldDB" id="A0A0G4MLG4"/>
<dbReference type="PROSITE" id="PS00463">
    <property type="entry name" value="ZN2_CY6_FUNGAL_1"/>
    <property type="match status" value="1"/>
</dbReference>
<gene>
    <name evidence="6" type="ORF">BN1708_006532</name>
</gene>
<dbReference type="Gene3D" id="3.90.25.10">
    <property type="entry name" value="UDP-galactose 4-epimerase, domain 1"/>
    <property type="match status" value="1"/>
</dbReference>
<dbReference type="EMBL" id="CVQH01023305">
    <property type="protein sequence ID" value="CRK34895.1"/>
    <property type="molecule type" value="Genomic_DNA"/>
</dbReference>
<dbReference type="PROSITE" id="PS50048">
    <property type="entry name" value="ZN2_CY6_FUNGAL_2"/>
    <property type="match status" value="1"/>
</dbReference>
<reference evidence="6 7" key="1">
    <citation type="submission" date="2015-05" db="EMBL/GenBank/DDBJ databases">
        <authorList>
            <person name="Wang D.B."/>
            <person name="Wang M."/>
        </authorList>
    </citation>
    <scope>NUCLEOTIDE SEQUENCE [LARGE SCALE GENOMIC DNA]</scope>
    <source>
        <strain evidence="6">VL1</strain>
    </source>
</reference>
<dbReference type="InterPro" id="IPR050613">
    <property type="entry name" value="Sec_Metabolite_Reg"/>
</dbReference>
<dbReference type="PANTHER" id="PTHR31001">
    <property type="entry name" value="UNCHARACTERIZED TRANSCRIPTIONAL REGULATORY PROTEIN"/>
    <property type="match status" value="1"/>
</dbReference>
<evidence type="ECO:0000256" key="4">
    <source>
        <dbReference type="SAM" id="MobiDB-lite"/>
    </source>
</evidence>
<dbReference type="Proteomes" id="UP000044602">
    <property type="component" value="Unassembled WGS sequence"/>
</dbReference>
<evidence type="ECO:0000313" key="6">
    <source>
        <dbReference type="EMBL" id="CRK34895.1"/>
    </source>
</evidence>
<dbReference type="Pfam" id="PF05368">
    <property type="entry name" value="NmrA"/>
    <property type="match status" value="1"/>
</dbReference>
<dbReference type="Gene3D" id="4.10.240.10">
    <property type="entry name" value="Zn(2)-C6 fungal-type DNA-binding domain"/>
    <property type="match status" value="1"/>
</dbReference>
<dbReference type="CDD" id="cd00067">
    <property type="entry name" value="GAL4"/>
    <property type="match status" value="1"/>
</dbReference>
<evidence type="ECO:0000313" key="7">
    <source>
        <dbReference type="Proteomes" id="UP000044602"/>
    </source>
</evidence>
<dbReference type="GO" id="GO:0008270">
    <property type="term" value="F:zinc ion binding"/>
    <property type="evidence" value="ECO:0007669"/>
    <property type="project" value="InterPro"/>
</dbReference>
<feature type="region of interest" description="Disordered" evidence="4">
    <location>
        <begin position="770"/>
        <end position="814"/>
    </location>
</feature>
<keyword evidence="3" id="KW-0539">Nucleus</keyword>
<feature type="compositionally biased region" description="Low complexity" evidence="4">
    <location>
        <begin position="458"/>
        <end position="468"/>
    </location>
</feature>
<dbReference type="GO" id="GO:0006351">
    <property type="term" value="P:DNA-templated transcription"/>
    <property type="evidence" value="ECO:0007669"/>
    <property type="project" value="InterPro"/>
</dbReference>
<protein>
    <recommendedName>
        <fullName evidence="5">Zn(2)-C6 fungal-type domain-containing protein</fullName>
    </recommendedName>
</protein>
<evidence type="ECO:0000256" key="1">
    <source>
        <dbReference type="ARBA" id="ARBA00004123"/>
    </source>
</evidence>
<evidence type="ECO:0000256" key="2">
    <source>
        <dbReference type="ARBA" id="ARBA00022723"/>
    </source>
</evidence>
<feature type="compositionally biased region" description="Acidic residues" evidence="4">
    <location>
        <begin position="785"/>
        <end position="799"/>
    </location>
</feature>
<dbReference type="InterPro" id="IPR008030">
    <property type="entry name" value="NmrA-like"/>
</dbReference>
<keyword evidence="7" id="KW-1185">Reference proteome</keyword>
<dbReference type="GO" id="GO:0003677">
    <property type="term" value="F:DNA binding"/>
    <property type="evidence" value="ECO:0007669"/>
    <property type="project" value="InterPro"/>
</dbReference>
<dbReference type="SUPFAM" id="SSF57701">
    <property type="entry name" value="Zn2/Cys6 DNA-binding domain"/>
    <property type="match status" value="1"/>
</dbReference>
<feature type="region of interest" description="Disordered" evidence="4">
    <location>
        <begin position="445"/>
        <end position="479"/>
    </location>
</feature>
<dbReference type="Gene3D" id="3.40.50.720">
    <property type="entry name" value="NAD(P)-binding Rossmann-like Domain"/>
    <property type="match status" value="1"/>
</dbReference>
<dbReference type="InterPro" id="IPR036291">
    <property type="entry name" value="NAD(P)-bd_dom_sf"/>
</dbReference>
<feature type="compositionally biased region" description="Basic and acidic residues" evidence="4">
    <location>
        <begin position="805"/>
        <end position="814"/>
    </location>
</feature>
<dbReference type="Pfam" id="PF04082">
    <property type="entry name" value="Fungal_trans"/>
    <property type="match status" value="1"/>
</dbReference>
<organism evidence="6 7">
    <name type="scientific">Verticillium longisporum</name>
    <name type="common">Verticillium dahliae var. longisporum</name>
    <dbReference type="NCBI Taxonomy" id="100787"/>
    <lineage>
        <taxon>Eukaryota</taxon>
        <taxon>Fungi</taxon>
        <taxon>Dikarya</taxon>
        <taxon>Ascomycota</taxon>
        <taxon>Pezizomycotina</taxon>
        <taxon>Sordariomycetes</taxon>
        <taxon>Hypocreomycetidae</taxon>
        <taxon>Glomerellales</taxon>
        <taxon>Plectosphaerellaceae</taxon>
        <taxon>Verticillium</taxon>
    </lineage>
</organism>
<dbReference type="Pfam" id="PF00172">
    <property type="entry name" value="Zn_clus"/>
    <property type="match status" value="1"/>
</dbReference>